<reference evidence="1" key="2">
    <citation type="journal article" date="2015" name="Fish Shellfish Immunol.">
        <title>Early steps in the European eel (Anguilla anguilla)-Vibrio vulnificus interaction in the gills: Role of the RtxA13 toxin.</title>
        <authorList>
            <person name="Callol A."/>
            <person name="Pajuelo D."/>
            <person name="Ebbesson L."/>
            <person name="Teles M."/>
            <person name="MacKenzie S."/>
            <person name="Amaro C."/>
        </authorList>
    </citation>
    <scope>NUCLEOTIDE SEQUENCE</scope>
</reference>
<dbReference type="AlphaFoldDB" id="A0A0E9XVI8"/>
<protein>
    <submittedName>
        <fullName evidence="1">Uncharacterized protein</fullName>
    </submittedName>
</protein>
<evidence type="ECO:0000313" key="1">
    <source>
        <dbReference type="EMBL" id="JAI05861.1"/>
    </source>
</evidence>
<sequence length="40" mass="4612">MRSRCMSLPSTLGNTWRVLKFPISWKSRSVSAWSIAFPQV</sequence>
<organism evidence="1">
    <name type="scientific">Anguilla anguilla</name>
    <name type="common">European freshwater eel</name>
    <name type="synonym">Muraena anguilla</name>
    <dbReference type="NCBI Taxonomy" id="7936"/>
    <lineage>
        <taxon>Eukaryota</taxon>
        <taxon>Metazoa</taxon>
        <taxon>Chordata</taxon>
        <taxon>Craniata</taxon>
        <taxon>Vertebrata</taxon>
        <taxon>Euteleostomi</taxon>
        <taxon>Actinopterygii</taxon>
        <taxon>Neopterygii</taxon>
        <taxon>Teleostei</taxon>
        <taxon>Anguilliformes</taxon>
        <taxon>Anguillidae</taxon>
        <taxon>Anguilla</taxon>
    </lineage>
</organism>
<name>A0A0E9XVI8_ANGAN</name>
<reference evidence="1" key="1">
    <citation type="submission" date="2014-11" db="EMBL/GenBank/DDBJ databases">
        <authorList>
            <person name="Amaro Gonzalez C."/>
        </authorList>
    </citation>
    <scope>NUCLEOTIDE SEQUENCE</scope>
</reference>
<proteinExistence type="predicted"/>
<accession>A0A0E9XVI8</accession>
<dbReference type="EMBL" id="GBXM01002717">
    <property type="protein sequence ID" value="JAI05861.1"/>
    <property type="molecule type" value="Transcribed_RNA"/>
</dbReference>